<dbReference type="EMBL" id="DXBV01000016">
    <property type="protein sequence ID" value="HIZ29893.1"/>
    <property type="molecule type" value="Genomic_DNA"/>
</dbReference>
<dbReference type="Proteomes" id="UP000824035">
    <property type="component" value="Unassembled WGS sequence"/>
</dbReference>
<organism evidence="2 3">
    <name type="scientific">Candidatus Allofournierella merdipullorum</name>
    <dbReference type="NCBI Taxonomy" id="2838595"/>
    <lineage>
        <taxon>Bacteria</taxon>
        <taxon>Bacillati</taxon>
        <taxon>Bacillota</taxon>
        <taxon>Clostridia</taxon>
        <taxon>Eubacteriales</taxon>
        <taxon>Oscillospiraceae</taxon>
        <taxon>Allofournierella</taxon>
    </lineage>
</organism>
<dbReference type="Gene3D" id="3.30.460.10">
    <property type="entry name" value="Beta Polymerase, domain 2"/>
    <property type="match status" value="1"/>
</dbReference>
<dbReference type="InterPro" id="IPR043519">
    <property type="entry name" value="NT_sf"/>
</dbReference>
<proteinExistence type="predicted"/>
<dbReference type="GO" id="GO:0016779">
    <property type="term" value="F:nucleotidyltransferase activity"/>
    <property type="evidence" value="ECO:0007669"/>
    <property type="project" value="InterPro"/>
</dbReference>
<dbReference type="AlphaFoldDB" id="A0A9D2E291"/>
<feature type="domain" description="Polymerase nucleotidyl transferase" evidence="1">
    <location>
        <begin position="17"/>
        <end position="96"/>
    </location>
</feature>
<dbReference type="PANTHER" id="PTHR43852:SF2">
    <property type="entry name" value="PROTEIN ADENYLYLTRANSFERASE MNTA"/>
    <property type="match status" value="1"/>
</dbReference>
<evidence type="ECO:0000313" key="3">
    <source>
        <dbReference type="Proteomes" id="UP000824035"/>
    </source>
</evidence>
<evidence type="ECO:0000313" key="2">
    <source>
        <dbReference type="EMBL" id="HIZ29893.1"/>
    </source>
</evidence>
<dbReference type="PANTHER" id="PTHR43852">
    <property type="entry name" value="NUCLEOTIDYLTRANSFERASE"/>
    <property type="match status" value="1"/>
</dbReference>
<dbReference type="SUPFAM" id="SSF81301">
    <property type="entry name" value="Nucleotidyltransferase"/>
    <property type="match status" value="1"/>
</dbReference>
<dbReference type="InterPro" id="IPR052930">
    <property type="entry name" value="TA_antitoxin_MntA"/>
</dbReference>
<accession>A0A9D2E291</accession>
<sequence>MKTKGGTGMVYSIEEMKQLVTPIAEKYGLRAVYLFGSYARGEATDASDVDILIDRTGSKIKGMFDMGGLYNDLQERLGKKVDLVTTATLEQKSTLERTPWFVENLRTEMVPIYE</sequence>
<reference evidence="2" key="2">
    <citation type="submission" date="2021-04" db="EMBL/GenBank/DDBJ databases">
        <authorList>
            <person name="Gilroy R."/>
        </authorList>
    </citation>
    <scope>NUCLEOTIDE SEQUENCE</scope>
    <source>
        <strain evidence="2">ChiGjej4B4-18154</strain>
    </source>
</reference>
<name>A0A9D2E291_9FIRM</name>
<gene>
    <name evidence="2" type="ORF">H9813_01475</name>
</gene>
<dbReference type="InterPro" id="IPR002934">
    <property type="entry name" value="Polymerase_NTP_transf_dom"/>
</dbReference>
<evidence type="ECO:0000259" key="1">
    <source>
        <dbReference type="Pfam" id="PF01909"/>
    </source>
</evidence>
<protein>
    <submittedName>
        <fullName evidence="2">Nucleotidyltransferase domain-containing protein</fullName>
    </submittedName>
</protein>
<dbReference type="CDD" id="cd05403">
    <property type="entry name" value="NT_KNTase_like"/>
    <property type="match status" value="1"/>
</dbReference>
<comment type="caution">
    <text evidence="2">The sequence shown here is derived from an EMBL/GenBank/DDBJ whole genome shotgun (WGS) entry which is preliminary data.</text>
</comment>
<dbReference type="Pfam" id="PF01909">
    <property type="entry name" value="NTP_transf_2"/>
    <property type="match status" value="1"/>
</dbReference>
<reference evidence="2" key="1">
    <citation type="journal article" date="2021" name="PeerJ">
        <title>Extensive microbial diversity within the chicken gut microbiome revealed by metagenomics and culture.</title>
        <authorList>
            <person name="Gilroy R."/>
            <person name="Ravi A."/>
            <person name="Getino M."/>
            <person name="Pursley I."/>
            <person name="Horton D.L."/>
            <person name="Alikhan N.F."/>
            <person name="Baker D."/>
            <person name="Gharbi K."/>
            <person name="Hall N."/>
            <person name="Watson M."/>
            <person name="Adriaenssens E.M."/>
            <person name="Foster-Nyarko E."/>
            <person name="Jarju S."/>
            <person name="Secka A."/>
            <person name="Antonio M."/>
            <person name="Oren A."/>
            <person name="Chaudhuri R.R."/>
            <person name="La Ragione R."/>
            <person name="Hildebrand F."/>
            <person name="Pallen M.J."/>
        </authorList>
    </citation>
    <scope>NUCLEOTIDE SEQUENCE</scope>
    <source>
        <strain evidence="2">ChiGjej4B4-18154</strain>
    </source>
</reference>